<evidence type="ECO:0000256" key="5">
    <source>
        <dbReference type="ARBA" id="ARBA00023128"/>
    </source>
</evidence>
<dbReference type="NCBIfam" id="TIGR01308">
    <property type="entry name" value="rpmD_bact"/>
    <property type="match status" value="1"/>
</dbReference>
<evidence type="ECO:0000256" key="4">
    <source>
        <dbReference type="ARBA" id="ARBA00022980"/>
    </source>
</evidence>
<reference evidence="11" key="2">
    <citation type="submission" date="2025-08" db="UniProtKB">
        <authorList>
            <consortium name="Ensembl"/>
        </authorList>
    </citation>
    <scope>IDENTIFICATION</scope>
</reference>
<reference evidence="11" key="3">
    <citation type="submission" date="2025-09" db="UniProtKB">
        <authorList>
            <consortium name="Ensembl"/>
        </authorList>
    </citation>
    <scope>IDENTIFICATION</scope>
</reference>
<feature type="domain" description="Large ribosomal subunit protein uL30-like ferredoxin-like fold" evidence="10">
    <location>
        <begin position="274"/>
        <end position="323"/>
    </location>
</feature>
<dbReference type="GO" id="GO:0005743">
    <property type="term" value="C:mitochondrial inner membrane"/>
    <property type="evidence" value="ECO:0007669"/>
    <property type="project" value="UniProtKB-ARBA"/>
</dbReference>
<evidence type="ECO:0000313" key="11">
    <source>
        <dbReference type="Ensembl" id="ENSGAGP00000030646.1"/>
    </source>
</evidence>
<dbReference type="GO" id="GO:0015934">
    <property type="term" value="C:large ribosomal subunit"/>
    <property type="evidence" value="ECO:0007669"/>
    <property type="project" value="InterPro"/>
</dbReference>
<reference evidence="12" key="1">
    <citation type="journal article" date="2017" name="PLoS ONE">
        <title>The Agassiz's desert tortoise genome provides a resource for the conservation of a threatened species.</title>
        <authorList>
            <person name="Tollis M."/>
            <person name="DeNardo D.F."/>
            <person name="Cornelius J.A."/>
            <person name="Dolby G.A."/>
            <person name="Edwards T."/>
            <person name="Henen B.T."/>
            <person name="Karl A.E."/>
            <person name="Murphy R.W."/>
            <person name="Kusumi K."/>
        </authorList>
    </citation>
    <scope>NUCLEOTIDE SEQUENCE [LARGE SCALE GENOMIC DNA]</scope>
</reference>
<proteinExistence type="inferred from homology"/>
<keyword evidence="12" id="KW-1185">Reference proteome</keyword>
<feature type="compositionally biased region" description="Basic residues" evidence="9">
    <location>
        <begin position="93"/>
        <end position="108"/>
    </location>
</feature>
<dbReference type="InterPro" id="IPR016082">
    <property type="entry name" value="Ribosomal_uL30_ferredoxin-like"/>
</dbReference>
<protein>
    <recommendedName>
        <fullName evidence="7">Large ribosomal subunit protein uL30m</fullName>
    </recommendedName>
    <alternativeName>
        <fullName evidence="8">39S ribosomal protein L30, mitochondrial</fullName>
    </alternativeName>
</protein>
<dbReference type="GO" id="GO:0006412">
    <property type="term" value="P:translation"/>
    <property type="evidence" value="ECO:0007669"/>
    <property type="project" value="InterPro"/>
</dbReference>
<evidence type="ECO:0000256" key="2">
    <source>
        <dbReference type="ARBA" id="ARBA00007594"/>
    </source>
</evidence>
<dbReference type="PANTHER" id="PTHR15892:SF2">
    <property type="entry name" value="LARGE RIBOSOMAL SUBUNIT PROTEIN UL30M"/>
    <property type="match status" value="1"/>
</dbReference>
<accession>A0A452IRV1</accession>
<evidence type="ECO:0000256" key="3">
    <source>
        <dbReference type="ARBA" id="ARBA00022946"/>
    </source>
</evidence>
<evidence type="ECO:0000256" key="1">
    <source>
        <dbReference type="ARBA" id="ARBA00004173"/>
    </source>
</evidence>
<name>A0A452IRV1_9SAUR</name>
<keyword evidence="6" id="KW-0687">Ribonucleoprotein</keyword>
<dbReference type="Proteomes" id="UP000291020">
    <property type="component" value="Unassembled WGS sequence"/>
</dbReference>
<dbReference type="AlphaFoldDB" id="A0A452IRV1"/>
<dbReference type="InterPro" id="IPR005996">
    <property type="entry name" value="Ribosomal_uL30_bac-type"/>
</dbReference>
<dbReference type="FunFam" id="3.30.1390.20:FF:000005">
    <property type="entry name" value="39S ribosomal protein L30, mitochondrial"/>
    <property type="match status" value="1"/>
</dbReference>
<dbReference type="Ensembl" id="ENSGAGT00000034769.1">
    <property type="protein sequence ID" value="ENSGAGP00000030646.1"/>
    <property type="gene ID" value="ENSGAGG00000022057.1"/>
</dbReference>
<organism evidence="11 12">
    <name type="scientific">Gopherus agassizii</name>
    <name type="common">Agassiz's desert tortoise</name>
    <dbReference type="NCBI Taxonomy" id="38772"/>
    <lineage>
        <taxon>Eukaryota</taxon>
        <taxon>Metazoa</taxon>
        <taxon>Chordata</taxon>
        <taxon>Craniata</taxon>
        <taxon>Vertebrata</taxon>
        <taxon>Euteleostomi</taxon>
        <taxon>Archelosauria</taxon>
        <taxon>Testudinata</taxon>
        <taxon>Testudines</taxon>
        <taxon>Cryptodira</taxon>
        <taxon>Durocryptodira</taxon>
        <taxon>Testudinoidea</taxon>
        <taxon>Testudinidae</taxon>
        <taxon>Gopherus</taxon>
    </lineage>
</organism>
<dbReference type="Pfam" id="PF00327">
    <property type="entry name" value="Ribosomal_L30"/>
    <property type="match status" value="1"/>
</dbReference>
<evidence type="ECO:0000259" key="10">
    <source>
        <dbReference type="Pfam" id="PF00327"/>
    </source>
</evidence>
<dbReference type="Gene3D" id="3.30.1390.20">
    <property type="entry name" value="Ribosomal protein L30, ferredoxin-like fold domain"/>
    <property type="match status" value="1"/>
</dbReference>
<dbReference type="GO" id="GO:0003735">
    <property type="term" value="F:structural constituent of ribosome"/>
    <property type="evidence" value="ECO:0007669"/>
    <property type="project" value="InterPro"/>
</dbReference>
<evidence type="ECO:0000313" key="12">
    <source>
        <dbReference type="Proteomes" id="UP000291020"/>
    </source>
</evidence>
<feature type="region of interest" description="Disordered" evidence="9">
    <location>
        <begin position="93"/>
        <end position="130"/>
    </location>
</feature>
<keyword evidence="3" id="KW-0809">Transit peptide</keyword>
<evidence type="ECO:0000256" key="7">
    <source>
        <dbReference type="ARBA" id="ARBA00035281"/>
    </source>
</evidence>
<evidence type="ECO:0000256" key="8">
    <source>
        <dbReference type="ARBA" id="ARBA00035356"/>
    </source>
</evidence>
<dbReference type="InterPro" id="IPR036919">
    <property type="entry name" value="Ribo_uL30_ferredoxin-like_sf"/>
</dbReference>
<dbReference type="CDD" id="cd01658">
    <property type="entry name" value="Ribosomal_L30"/>
    <property type="match status" value="1"/>
</dbReference>
<comment type="similarity">
    <text evidence="2">Belongs to the universal ribosomal protein uL30 family.</text>
</comment>
<comment type="subcellular location">
    <subcellularLocation>
        <location evidence="1">Mitochondrion</location>
    </subcellularLocation>
</comment>
<dbReference type="PANTHER" id="PTHR15892">
    <property type="entry name" value="MITOCHONDRIAL RIBOSOMAL PROTEIN L30"/>
    <property type="match status" value="1"/>
</dbReference>
<keyword evidence="5" id="KW-0496">Mitochondrion</keyword>
<feature type="compositionally biased region" description="Gly residues" evidence="9">
    <location>
        <begin position="109"/>
        <end position="120"/>
    </location>
</feature>
<dbReference type="SUPFAM" id="SSF55129">
    <property type="entry name" value="Ribosomal protein L30p/L7e"/>
    <property type="match status" value="1"/>
</dbReference>
<keyword evidence="4" id="KW-0689">Ribosomal protein</keyword>
<evidence type="ECO:0000256" key="6">
    <source>
        <dbReference type="ARBA" id="ARBA00023274"/>
    </source>
</evidence>
<evidence type="ECO:0000256" key="9">
    <source>
        <dbReference type="SAM" id="MobiDB-lite"/>
    </source>
</evidence>
<sequence>MTVRRPPASNVCKLRREQHELCQGAALALRLPTLPGGARRAGRRGGGDRVLQRCRGGRGQPVGTFQHPQQQVDPLLVTHQRLLEAGRRVQLHRPLQRRHRRGLQRGHGARTGLGHGGGRARSGTRRASNPQLDQARALQQHPPLPAARRGGGGGHVIFTTEKNPWRPPVPHFIPSPPFAGSSARRLLGTDFSDYRNPETASGAQMAAAVLGCVAKRHPAAWRIVAKSSVDSLTWTAWIRHKFTKSRIPASVFQPQPSDHEKYGGDPEQPHKLHLVTRIKSGIGRPYWEKKIIHDLGLDKANQPRVHKNIPSVNGKLKVIKHLIRFVNSSFNQQQLK</sequence>
<dbReference type="STRING" id="38772.ENSGAGP00000030646"/>